<protein>
    <submittedName>
        <fullName evidence="9">Sugar ABC transporter permease</fullName>
    </submittedName>
</protein>
<evidence type="ECO:0000256" key="6">
    <source>
        <dbReference type="ARBA" id="ARBA00023136"/>
    </source>
</evidence>
<gene>
    <name evidence="9" type="ORF">KSB_55240</name>
</gene>
<sequence>MAIQSVQPAVSKENSTTRQPYDYRRANKLAYWASFGLLVLLALLWILPLLWAIDTSLKPETETTTIPITWLSSHFTLDAFTSTLANSQMWRWYFNSTLTSGLISLLTIFLASLAAFAFSRIPFRGNRIVFWVILAGIMVPGQILIVPLFTEMQSFGLVDTYWGIILPQIASPVAVFILKQYFDGIPAEFEEAALLDGASRLSIYWRIWMPLARPALAAVAIFTFVISWNNFLWPFIIISNNNMMTLPVGLATVQTSFGIRYAQIMATALLGGIPVLIVFLCFQKQIVQGIAGTTGLKG</sequence>
<feature type="transmembrane region" description="Helical" evidence="7">
    <location>
        <begin position="258"/>
        <end position="282"/>
    </location>
</feature>
<comment type="subcellular location">
    <subcellularLocation>
        <location evidence="1 7">Cell membrane</location>
        <topology evidence="1 7">Multi-pass membrane protein</topology>
    </subcellularLocation>
</comment>
<evidence type="ECO:0000256" key="3">
    <source>
        <dbReference type="ARBA" id="ARBA00022475"/>
    </source>
</evidence>
<evidence type="ECO:0000256" key="2">
    <source>
        <dbReference type="ARBA" id="ARBA00022448"/>
    </source>
</evidence>
<evidence type="ECO:0000256" key="1">
    <source>
        <dbReference type="ARBA" id="ARBA00004651"/>
    </source>
</evidence>
<organism evidence="9 10">
    <name type="scientific">Ktedonobacter robiniae</name>
    <dbReference type="NCBI Taxonomy" id="2778365"/>
    <lineage>
        <taxon>Bacteria</taxon>
        <taxon>Bacillati</taxon>
        <taxon>Chloroflexota</taxon>
        <taxon>Ktedonobacteria</taxon>
        <taxon>Ktedonobacterales</taxon>
        <taxon>Ktedonobacteraceae</taxon>
        <taxon>Ktedonobacter</taxon>
    </lineage>
</organism>
<evidence type="ECO:0000256" key="7">
    <source>
        <dbReference type="RuleBase" id="RU363032"/>
    </source>
</evidence>
<dbReference type="Pfam" id="PF00528">
    <property type="entry name" value="BPD_transp_1"/>
    <property type="match status" value="1"/>
</dbReference>
<dbReference type="InterPro" id="IPR035906">
    <property type="entry name" value="MetI-like_sf"/>
</dbReference>
<feature type="transmembrane region" description="Helical" evidence="7">
    <location>
        <begin position="29"/>
        <end position="53"/>
    </location>
</feature>
<dbReference type="Gene3D" id="1.10.3720.10">
    <property type="entry name" value="MetI-like"/>
    <property type="match status" value="1"/>
</dbReference>
<evidence type="ECO:0000256" key="5">
    <source>
        <dbReference type="ARBA" id="ARBA00022989"/>
    </source>
</evidence>
<dbReference type="InterPro" id="IPR000515">
    <property type="entry name" value="MetI-like"/>
</dbReference>
<keyword evidence="5 7" id="KW-1133">Transmembrane helix</keyword>
<comment type="caution">
    <text evidence="9">The sequence shown here is derived from an EMBL/GenBank/DDBJ whole genome shotgun (WGS) entry which is preliminary data.</text>
</comment>
<keyword evidence="10" id="KW-1185">Reference proteome</keyword>
<dbReference type="PROSITE" id="PS50928">
    <property type="entry name" value="ABC_TM1"/>
    <property type="match status" value="1"/>
</dbReference>
<feature type="domain" description="ABC transmembrane type-1" evidence="8">
    <location>
        <begin position="93"/>
        <end position="282"/>
    </location>
</feature>
<dbReference type="PANTHER" id="PTHR43744:SF12">
    <property type="entry name" value="ABC TRANSPORTER PERMEASE PROTEIN MG189-RELATED"/>
    <property type="match status" value="1"/>
</dbReference>
<comment type="similarity">
    <text evidence="7">Belongs to the binding-protein-dependent transport system permease family.</text>
</comment>
<accession>A0ABQ3UW32</accession>
<evidence type="ECO:0000256" key="4">
    <source>
        <dbReference type="ARBA" id="ARBA00022692"/>
    </source>
</evidence>
<feature type="transmembrane region" description="Helical" evidence="7">
    <location>
        <begin position="128"/>
        <end position="149"/>
    </location>
</feature>
<feature type="transmembrane region" description="Helical" evidence="7">
    <location>
        <begin position="161"/>
        <end position="178"/>
    </location>
</feature>
<dbReference type="SUPFAM" id="SSF161098">
    <property type="entry name" value="MetI-like"/>
    <property type="match status" value="1"/>
</dbReference>
<keyword evidence="2 7" id="KW-0813">Transport</keyword>
<keyword evidence="3" id="KW-1003">Cell membrane</keyword>
<evidence type="ECO:0000313" key="10">
    <source>
        <dbReference type="Proteomes" id="UP000654345"/>
    </source>
</evidence>
<reference evidence="9 10" key="1">
    <citation type="journal article" date="2021" name="Int. J. Syst. Evol. Microbiol.">
        <title>Reticulibacter mediterranei gen. nov., sp. nov., within the new family Reticulibacteraceae fam. nov., and Ktedonospora formicarum gen. nov., sp. nov., Ktedonobacter robiniae sp. nov., Dictyobacter formicarum sp. nov. and Dictyobacter arantiisoli sp. nov., belonging to the class Ktedonobacteria.</title>
        <authorList>
            <person name="Yabe S."/>
            <person name="Zheng Y."/>
            <person name="Wang C.M."/>
            <person name="Sakai Y."/>
            <person name="Abe K."/>
            <person name="Yokota A."/>
            <person name="Donadio S."/>
            <person name="Cavaletti L."/>
            <person name="Monciardini P."/>
        </authorList>
    </citation>
    <scope>NUCLEOTIDE SEQUENCE [LARGE SCALE GENOMIC DNA]</scope>
    <source>
        <strain evidence="9 10">SOSP1-30</strain>
    </source>
</reference>
<evidence type="ECO:0000313" key="9">
    <source>
        <dbReference type="EMBL" id="GHO57049.1"/>
    </source>
</evidence>
<evidence type="ECO:0000259" key="8">
    <source>
        <dbReference type="PROSITE" id="PS50928"/>
    </source>
</evidence>
<dbReference type="EMBL" id="BNJG01000002">
    <property type="protein sequence ID" value="GHO57049.1"/>
    <property type="molecule type" value="Genomic_DNA"/>
</dbReference>
<dbReference type="CDD" id="cd06261">
    <property type="entry name" value="TM_PBP2"/>
    <property type="match status" value="1"/>
</dbReference>
<feature type="transmembrane region" description="Helical" evidence="7">
    <location>
        <begin position="215"/>
        <end position="238"/>
    </location>
</feature>
<dbReference type="RefSeq" id="WP_201373490.1">
    <property type="nucleotide sequence ID" value="NZ_BNJG01000002.1"/>
</dbReference>
<dbReference type="Proteomes" id="UP000654345">
    <property type="component" value="Unassembled WGS sequence"/>
</dbReference>
<feature type="transmembrane region" description="Helical" evidence="7">
    <location>
        <begin position="92"/>
        <end position="116"/>
    </location>
</feature>
<proteinExistence type="inferred from homology"/>
<dbReference type="PANTHER" id="PTHR43744">
    <property type="entry name" value="ABC TRANSPORTER PERMEASE PROTEIN MG189-RELATED-RELATED"/>
    <property type="match status" value="1"/>
</dbReference>
<keyword evidence="6 7" id="KW-0472">Membrane</keyword>
<name>A0ABQ3UW32_9CHLR</name>
<keyword evidence="4 7" id="KW-0812">Transmembrane</keyword>